<sequence>MKWNNNNIGFRRLLFVLFMNKYTLTALIFLVWLTFFDQNNLIEKMQLNHKITVLKKEKAYYENKIKEDNRKIQELLGNKENLEKFAREQYLMKKPNEDIFVIVNE</sequence>
<evidence type="ECO:0000313" key="3">
    <source>
        <dbReference type="Proteomes" id="UP000824202"/>
    </source>
</evidence>
<proteinExistence type="predicted"/>
<reference evidence="2" key="2">
    <citation type="submission" date="2021-04" db="EMBL/GenBank/DDBJ databases">
        <authorList>
            <person name="Gilroy R."/>
        </authorList>
    </citation>
    <scope>NUCLEOTIDE SEQUENCE</scope>
    <source>
        <strain evidence="2">23274</strain>
    </source>
</reference>
<accession>A0A9D2AAP6</accession>
<keyword evidence="1" id="KW-0472">Membrane</keyword>
<keyword evidence="1" id="KW-1133">Transmembrane helix</keyword>
<evidence type="ECO:0000256" key="1">
    <source>
        <dbReference type="SAM" id="Phobius"/>
    </source>
</evidence>
<evidence type="ECO:0000313" key="2">
    <source>
        <dbReference type="EMBL" id="HIX02501.1"/>
    </source>
</evidence>
<dbReference type="Pfam" id="PF04977">
    <property type="entry name" value="DivIC"/>
    <property type="match status" value="1"/>
</dbReference>
<dbReference type="EMBL" id="DXFT01000001">
    <property type="protein sequence ID" value="HIX02501.1"/>
    <property type="molecule type" value="Genomic_DNA"/>
</dbReference>
<gene>
    <name evidence="2" type="ORF">H9863_00065</name>
</gene>
<dbReference type="Proteomes" id="UP000824202">
    <property type="component" value="Unassembled WGS sequence"/>
</dbReference>
<keyword evidence="1" id="KW-0812">Transmembrane</keyword>
<comment type="caution">
    <text evidence="2">The sequence shown here is derived from an EMBL/GenBank/DDBJ whole genome shotgun (WGS) entry which is preliminary data.</text>
</comment>
<dbReference type="InterPro" id="IPR007060">
    <property type="entry name" value="FtsL/DivIC"/>
</dbReference>
<dbReference type="AlphaFoldDB" id="A0A9D2AAP6"/>
<protein>
    <submittedName>
        <fullName evidence="2">Septum formation initiator family protein</fullName>
    </submittedName>
</protein>
<feature type="transmembrane region" description="Helical" evidence="1">
    <location>
        <begin position="12"/>
        <end position="35"/>
    </location>
</feature>
<reference evidence="2" key="1">
    <citation type="journal article" date="2021" name="PeerJ">
        <title>Extensive microbial diversity within the chicken gut microbiome revealed by metagenomics and culture.</title>
        <authorList>
            <person name="Gilroy R."/>
            <person name="Ravi A."/>
            <person name="Getino M."/>
            <person name="Pursley I."/>
            <person name="Horton D.L."/>
            <person name="Alikhan N.F."/>
            <person name="Baker D."/>
            <person name="Gharbi K."/>
            <person name="Hall N."/>
            <person name="Watson M."/>
            <person name="Adriaenssens E.M."/>
            <person name="Foster-Nyarko E."/>
            <person name="Jarju S."/>
            <person name="Secka A."/>
            <person name="Antonio M."/>
            <person name="Oren A."/>
            <person name="Chaudhuri R.R."/>
            <person name="La Ragione R."/>
            <person name="Hildebrand F."/>
            <person name="Pallen M.J."/>
        </authorList>
    </citation>
    <scope>NUCLEOTIDE SEQUENCE</scope>
    <source>
        <strain evidence="2">23274</strain>
    </source>
</reference>
<organism evidence="2 3">
    <name type="scientific">Candidatus Odoribacter faecigallinarum</name>
    <dbReference type="NCBI Taxonomy" id="2838706"/>
    <lineage>
        <taxon>Bacteria</taxon>
        <taxon>Pseudomonadati</taxon>
        <taxon>Bacteroidota</taxon>
        <taxon>Bacteroidia</taxon>
        <taxon>Bacteroidales</taxon>
        <taxon>Odoribacteraceae</taxon>
        <taxon>Odoribacter</taxon>
    </lineage>
</organism>
<name>A0A9D2AAP6_9BACT</name>